<dbReference type="PANTHER" id="PTHR24258:SF116">
    <property type="entry name" value="FI16631P1-RELATED"/>
    <property type="match status" value="1"/>
</dbReference>
<accession>A0AAJ6VX04</accession>
<protein>
    <submittedName>
        <fullName evidence="4">Histone acetyltransferase KAT6A</fullName>
    </submittedName>
</protein>
<feature type="coiled-coil region" evidence="1">
    <location>
        <begin position="161"/>
        <end position="192"/>
    </location>
</feature>
<dbReference type="AlphaFoldDB" id="A0AAJ6VX04"/>
<feature type="compositionally biased region" description="Polar residues" evidence="2">
    <location>
        <begin position="510"/>
        <end position="534"/>
    </location>
</feature>
<keyword evidence="1" id="KW-0175">Coiled coil</keyword>
<feature type="region of interest" description="Disordered" evidence="2">
    <location>
        <begin position="374"/>
        <end position="706"/>
    </location>
</feature>
<evidence type="ECO:0000256" key="2">
    <source>
        <dbReference type="SAM" id="MobiDB-lite"/>
    </source>
</evidence>
<feature type="compositionally biased region" description="Basic residues" evidence="2">
    <location>
        <begin position="28"/>
        <end position="42"/>
    </location>
</feature>
<feature type="compositionally biased region" description="Pro residues" evidence="2">
    <location>
        <begin position="397"/>
        <end position="413"/>
    </location>
</feature>
<dbReference type="KEGG" id="goe:100902931"/>
<dbReference type="Pfam" id="PF07139">
    <property type="entry name" value="SPATS2-like"/>
    <property type="match status" value="1"/>
</dbReference>
<dbReference type="Proteomes" id="UP000694867">
    <property type="component" value="Unplaced"/>
</dbReference>
<feature type="region of interest" description="Disordered" evidence="2">
    <location>
        <begin position="1"/>
        <end position="115"/>
    </location>
</feature>
<feature type="compositionally biased region" description="Gly residues" evidence="2">
    <location>
        <begin position="541"/>
        <end position="573"/>
    </location>
</feature>
<feature type="compositionally biased region" description="Low complexity" evidence="2">
    <location>
        <begin position="414"/>
        <end position="438"/>
    </location>
</feature>
<dbReference type="InterPro" id="IPR009816">
    <property type="entry name" value="SPATS2-like"/>
</dbReference>
<evidence type="ECO:0000313" key="3">
    <source>
        <dbReference type="Proteomes" id="UP000694867"/>
    </source>
</evidence>
<dbReference type="GeneID" id="100902931"/>
<reference evidence="4" key="1">
    <citation type="submission" date="2025-08" db="UniProtKB">
        <authorList>
            <consortium name="RefSeq"/>
        </authorList>
    </citation>
    <scope>IDENTIFICATION</scope>
</reference>
<feature type="compositionally biased region" description="Low complexity" evidence="2">
    <location>
        <begin position="598"/>
        <end position="680"/>
    </location>
</feature>
<dbReference type="RefSeq" id="XP_003741748.1">
    <property type="nucleotide sequence ID" value="XM_003741700.1"/>
</dbReference>
<evidence type="ECO:0000256" key="1">
    <source>
        <dbReference type="SAM" id="Coils"/>
    </source>
</evidence>
<feature type="compositionally biased region" description="Low complexity" evidence="2">
    <location>
        <begin position="374"/>
        <end position="396"/>
    </location>
</feature>
<feature type="compositionally biased region" description="Polar residues" evidence="2">
    <location>
        <begin position="57"/>
        <end position="70"/>
    </location>
</feature>
<name>A0AAJ6VX04_9ACAR</name>
<feature type="compositionally biased region" description="Pro residues" evidence="2">
    <location>
        <begin position="439"/>
        <end position="481"/>
    </location>
</feature>
<proteinExistence type="predicted"/>
<organism evidence="3 4">
    <name type="scientific">Galendromus occidentalis</name>
    <name type="common">western predatory mite</name>
    <dbReference type="NCBI Taxonomy" id="34638"/>
    <lineage>
        <taxon>Eukaryota</taxon>
        <taxon>Metazoa</taxon>
        <taxon>Ecdysozoa</taxon>
        <taxon>Arthropoda</taxon>
        <taxon>Chelicerata</taxon>
        <taxon>Arachnida</taxon>
        <taxon>Acari</taxon>
        <taxon>Parasitiformes</taxon>
        <taxon>Mesostigmata</taxon>
        <taxon>Gamasina</taxon>
        <taxon>Phytoseioidea</taxon>
        <taxon>Phytoseiidae</taxon>
        <taxon>Typhlodrominae</taxon>
        <taxon>Galendromus</taxon>
    </lineage>
</organism>
<sequence length="706" mass="77504">MADSKSNCNGFEVGMGRAGKSKNFGRQAIRKRRDNGHPHGHNHSSSLDNGDVVPLTTEGSTPTESISSVSLEEETLAQMPVPQPTVALSPPLAKETEPETIVKEAPPQRGPRNMGRLEKDLGRQILTLNRSTPQLPKCFDEAEQIATQSFDRILDAVKVKRENILTEIRTLRRSAENLLHNRKVEADDLKRRISENDVLDDSEMDLLRNDLKQFVAEKECDISLGETQRLLLDTATVDEVIKSIETLASLVPLNDPYLSRTSTVKNIPPLPQEVPLEEIARVEVPSESVGEVHPPMHAVEIPPAQNIVLTPLPPPIQHNPQAQQIHQQNIMLVEPHAPLTMLNRFPAQNAVFIAHPITVPMSHVHPRGMISPQQYEHMQHQQQHQQHQLAQQHSQQAPPPPQQHTQQLPPPPQQQQQQHQSHPMQQQQQQPQPQQQQMPLPPPQQQLPLQIPPQRLPLPPPPQQQPPPPQAQQQAAPPPSHPHSGSRASQAPPQIKVASTPPLTAESPVASATNDDYQMEHSTNVSRGHMSNNHPIRFPPGGHGGNGGVNYNGGGGGGGNGGAPHHGGGGGGFMRRNYQGGNQRGGRGAPFRSGWCNSGQRFPPQGQPQQQAPQQVQQDSQQPQQQAPQQQQQSQQSQSYNGYSQGNNNNGSGRNNNNNNGYYSGGQQNNGFQQDGYGNRTYGGGRGGFRRSSSTRGRNHPIASHD</sequence>
<evidence type="ECO:0000313" key="4">
    <source>
        <dbReference type="RefSeq" id="XP_003741748.1"/>
    </source>
</evidence>
<gene>
    <name evidence="4" type="primary">LOC100902931</name>
</gene>
<keyword evidence="3" id="KW-1185">Reference proteome</keyword>
<dbReference type="PANTHER" id="PTHR24258">
    <property type="entry name" value="SERINE PROTEASE-RELATED"/>
    <property type="match status" value="1"/>
</dbReference>